<dbReference type="EC" id="4.2.1.75" evidence="4"/>
<feature type="DNA-binding region" description="OmpR/PhoB-type" evidence="2">
    <location>
        <begin position="291"/>
        <end position="384"/>
    </location>
</feature>
<dbReference type="Gene3D" id="1.10.10.10">
    <property type="entry name" value="Winged helix-like DNA-binding domain superfamily/Winged helix DNA-binding domain"/>
    <property type="match status" value="1"/>
</dbReference>
<evidence type="ECO:0000256" key="1">
    <source>
        <dbReference type="ARBA" id="ARBA00023125"/>
    </source>
</evidence>
<protein>
    <submittedName>
        <fullName evidence="4">Uroporphyrinogen-III synthase</fullName>
        <ecNumber evidence="4">4.2.1.75</ecNumber>
    </submittedName>
</protein>
<dbReference type="Pfam" id="PF02602">
    <property type="entry name" value="HEM4"/>
    <property type="match status" value="1"/>
</dbReference>
<dbReference type="SUPFAM" id="SSF69618">
    <property type="entry name" value="HemD-like"/>
    <property type="match status" value="1"/>
</dbReference>
<dbReference type="PANTHER" id="PTHR40082:SF1">
    <property type="entry name" value="BLR5956 PROTEIN"/>
    <property type="match status" value="1"/>
</dbReference>
<dbReference type="SUPFAM" id="SSF46894">
    <property type="entry name" value="C-terminal effector domain of the bipartite response regulators"/>
    <property type="match status" value="1"/>
</dbReference>
<feature type="domain" description="OmpR/PhoB-type" evidence="3">
    <location>
        <begin position="291"/>
        <end position="384"/>
    </location>
</feature>
<keyword evidence="4" id="KW-0456">Lyase</keyword>
<dbReference type="InterPro" id="IPR003754">
    <property type="entry name" value="4pyrrol_synth_uPrphyn_synth"/>
</dbReference>
<dbReference type="InterPro" id="IPR016032">
    <property type="entry name" value="Sig_transdc_resp-reg_C-effctor"/>
</dbReference>
<evidence type="ECO:0000313" key="4">
    <source>
        <dbReference type="EMBL" id="MBY6365947.1"/>
    </source>
</evidence>
<dbReference type="EMBL" id="JABUBU010000001">
    <property type="protein sequence ID" value="MBY6365947.1"/>
    <property type="molecule type" value="Genomic_DNA"/>
</dbReference>
<dbReference type="GO" id="GO:0004852">
    <property type="term" value="F:uroporphyrinogen-III synthase activity"/>
    <property type="evidence" value="ECO:0007669"/>
    <property type="project" value="UniProtKB-EC"/>
</dbReference>
<dbReference type="InterPro" id="IPR036388">
    <property type="entry name" value="WH-like_DNA-bd_sf"/>
</dbReference>
<proteinExistence type="predicted"/>
<dbReference type="RefSeq" id="WP_222683057.1">
    <property type="nucleotide sequence ID" value="NZ_JABUBT010000022.1"/>
</dbReference>
<evidence type="ECO:0000259" key="3">
    <source>
        <dbReference type="PROSITE" id="PS51755"/>
    </source>
</evidence>
<name>A0ABS7P225_9NOCA</name>
<keyword evidence="5" id="KW-1185">Reference proteome</keyword>
<dbReference type="NCBIfam" id="NF005568">
    <property type="entry name" value="PRK07239.1"/>
    <property type="match status" value="1"/>
</dbReference>
<dbReference type="InterPro" id="IPR036108">
    <property type="entry name" value="4pyrrol_syn_uPrphyn_synt_sf"/>
</dbReference>
<dbReference type="PANTHER" id="PTHR40082">
    <property type="entry name" value="BLR5956 PROTEIN"/>
    <property type="match status" value="1"/>
</dbReference>
<evidence type="ECO:0000256" key="2">
    <source>
        <dbReference type="PROSITE-ProRule" id="PRU01091"/>
    </source>
</evidence>
<dbReference type="CDD" id="cd06578">
    <property type="entry name" value="HemD"/>
    <property type="match status" value="1"/>
</dbReference>
<dbReference type="Pfam" id="PF00486">
    <property type="entry name" value="Trans_reg_C"/>
    <property type="match status" value="1"/>
</dbReference>
<accession>A0ABS7P225</accession>
<dbReference type="Proteomes" id="UP000825228">
    <property type="component" value="Unassembled WGS sequence"/>
</dbReference>
<dbReference type="PROSITE" id="PS51755">
    <property type="entry name" value="OMPR_PHOB"/>
    <property type="match status" value="1"/>
</dbReference>
<reference evidence="4 5" key="1">
    <citation type="submission" date="2020-06" db="EMBL/GenBank/DDBJ databases">
        <title>Taxonomy, biology and ecology of Rhodococcus bacteria occurring in California pistachio and other woody hosts as revealed by genome sequence analyses.</title>
        <authorList>
            <person name="Gai Y."/>
            <person name="Riely B."/>
        </authorList>
    </citation>
    <scope>NUCLEOTIDE SEQUENCE [LARGE SCALE GENOMIC DNA]</scope>
    <source>
        <strain evidence="4 5">BP-281</strain>
    </source>
</reference>
<dbReference type="InterPro" id="IPR039793">
    <property type="entry name" value="UROS/Hem4"/>
</dbReference>
<gene>
    <name evidence="4" type="ORF">HQ603_04155</name>
</gene>
<evidence type="ECO:0000313" key="5">
    <source>
        <dbReference type="Proteomes" id="UP000825228"/>
    </source>
</evidence>
<comment type="caution">
    <text evidence="4">The sequence shown here is derived from an EMBL/GenBank/DDBJ whole genome shotgun (WGS) entry which is preliminary data.</text>
</comment>
<dbReference type="InterPro" id="IPR001867">
    <property type="entry name" value="OmpR/PhoB-type_DNA-bd"/>
</dbReference>
<dbReference type="Gene3D" id="3.40.50.10090">
    <property type="match status" value="2"/>
</dbReference>
<sequence length="403" mass="41895">MTRPSDSTSSPGVVDAERPLTGFRIGITAARRADELATLLTRRGAEVLHAPAIRLVPLADDVELEARTREIVAEPPDLTVATTGIGFRGWVEAAEGWGIADELLAALGSGRVIARGPKATGALRAAGLREEWSPDSESSAEVLSHLLADGVAGLRIAVQLHGATTEWEPLPDFCDGLRAAGATVVPVPVYRWVPPDDPAPMDRLIEAAVCGELDAVTFTSAPAVASMMMRAADTDLVAPLQHAFRTRVVPVCVGPVTAGPFDAMGIATTAPARARVGALVRHVADELPARVPTAICAGHAVRLLATTVLVDGAPRTVPRAALAVLDALARRPGAVVSREDLLAALPGGGDDTHAVETAVARLRSALGVSGIVATVVKRGYRLNVDHPVGVGLDRAADHEERVP</sequence>
<keyword evidence="1 2" id="KW-0238">DNA-binding</keyword>
<dbReference type="SMART" id="SM00862">
    <property type="entry name" value="Trans_reg_C"/>
    <property type="match status" value="1"/>
</dbReference>
<organism evidence="4 5">
    <name type="scientific">Rhodococcoides corynebacterioides</name>
    <dbReference type="NCBI Taxonomy" id="53972"/>
    <lineage>
        <taxon>Bacteria</taxon>
        <taxon>Bacillati</taxon>
        <taxon>Actinomycetota</taxon>
        <taxon>Actinomycetes</taxon>
        <taxon>Mycobacteriales</taxon>
        <taxon>Nocardiaceae</taxon>
        <taxon>Rhodococcoides</taxon>
    </lineage>
</organism>